<evidence type="ECO:0000313" key="4">
    <source>
        <dbReference type="Proteomes" id="UP000177777"/>
    </source>
</evidence>
<dbReference type="Pfam" id="PF18923">
    <property type="entry name" value="DUF5673"/>
    <property type="match status" value="1"/>
</dbReference>
<dbReference type="AlphaFoldDB" id="A0A1F6W874"/>
<name>A0A1F6W874_9BACT</name>
<evidence type="ECO:0000259" key="2">
    <source>
        <dbReference type="Pfam" id="PF18923"/>
    </source>
</evidence>
<sequence>MDTEENMEKNFTENLGDILAWSALEYEERERGVNWFWALGVIIITAVATSVIYNNYFFAVLILLGGGLLWFFGRKSPELIEYRISEKGLRIKSHIYLYSNIKSFWVKKEEKPTLFLKTERFFMPVLSIPIASEDAENIKNIFLLKNVPEEEMWEHPSEKIMDTLGF</sequence>
<feature type="transmembrane region" description="Helical" evidence="1">
    <location>
        <begin position="56"/>
        <end position="73"/>
    </location>
</feature>
<dbReference type="STRING" id="1801754.A3D42_01705"/>
<keyword evidence="1" id="KW-0472">Membrane</keyword>
<comment type="caution">
    <text evidence="3">The sequence shown here is derived from an EMBL/GenBank/DDBJ whole genome shotgun (WGS) entry which is preliminary data.</text>
</comment>
<evidence type="ECO:0000256" key="1">
    <source>
        <dbReference type="SAM" id="Phobius"/>
    </source>
</evidence>
<reference evidence="3 4" key="1">
    <citation type="journal article" date="2016" name="Nat. Commun.">
        <title>Thousands of microbial genomes shed light on interconnected biogeochemical processes in an aquifer system.</title>
        <authorList>
            <person name="Anantharaman K."/>
            <person name="Brown C.T."/>
            <person name="Hug L.A."/>
            <person name="Sharon I."/>
            <person name="Castelle C.J."/>
            <person name="Probst A.J."/>
            <person name="Thomas B.C."/>
            <person name="Singh A."/>
            <person name="Wilkins M.J."/>
            <person name="Karaoz U."/>
            <person name="Brodie E.L."/>
            <person name="Williams K.H."/>
            <person name="Hubbard S.S."/>
            <person name="Banfield J.F."/>
        </authorList>
    </citation>
    <scope>NUCLEOTIDE SEQUENCE [LARGE SCALE GENOMIC DNA]</scope>
</reference>
<proteinExistence type="predicted"/>
<dbReference type="InterPro" id="IPR043730">
    <property type="entry name" value="DUF5673"/>
</dbReference>
<evidence type="ECO:0000313" key="3">
    <source>
        <dbReference type="EMBL" id="OGI77976.1"/>
    </source>
</evidence>
<organism evidence="3 4">
    <name type="scientific">Candidatus Nomurabacteria bacterium RIFCSPHIGHO2_02_FULL_41_18</name>
    <dbReference type="NCBI Taxonomy" id="1801754"/>
    <lineage>
        <taxon>Bacteria</taxon>
        <taxon>Candidatus Nomuraibacteriota</taxon>
    </lineage>
</organism>
<accession>A0A1F6W874</accession>
<feature type="transmembrane region" description="Helical" evidence="1">
    <location>
        <begin position="32"/>
        <end position="50"/>
    </location>
</feature>
<dbReference type="EMBL" id="MFUE01000004">
    <property type="protein sequence ID" value="OGI77976.1"/>
    <property type="molecule type" value="Genomic_DNA"/>
</dbReference>
<dbReference type="Proteomes" id="UP000177777">
    <property type="component" value="Unassembled WGS sequence"/>
</dbReference>
<gene>
    <name evidence="3" type="ORF">A3D42_01705</name>
</gene>
<protein>
    <recommendedName>
        <fullName evidence="2">DUF5673 domain-containing protein</fullName>
    </recommendedName>
</protein>
<feature type="domain" description="DUF5673" evidence="2">
    <location>
        <begin position="83"/>
        <end position="142"/>
    </location>
</feature>
<keyword evidence="1" id="KW-1133">Transmembrane helix</keyword>
<keyword evidence="1" id="KW-0812">Transmembrane</keyword>